<evidence type="ECO:0000256" key="4">
    <source>
        <dbReference type="ARBA" id="ARBA00022723"/>
    </source>
</evidence>
<keyword evidence="12" id="KW-1185">Reference proteome</keyword>
<keyword evidence="6 10" id="KW-0521">NADP</keyword>
<dbReference type="PANTHER" id="PTHR36999">
    <property type="entry name" value="ISOCITRATE DEHYDROGENASE [NADP]"/>
    <property type="match status" value="1"/>
</dbReference>
<dbReference type="PANTHER" id="PTHR36999:SF1">
    <property type="entry name" value="ISOCITRATE DEHYDROGENASE (NADP(+))"/>
    <property type="match status" value="1"/>
</dbReference>
<protein>
    <recommendedName>
        <fullName evidence="10">Isocitrate dehydrogenase [NADP]</fullName>
        <ecNumber evidence="10">1.1.1.42</ecNumber>
    </recommendedName>
    <alternativeName>
        <fullName evidence="10">Oxalosuccinate decarboxylase</fullName>
    </alternativeName>
</protein>
<comment type="catalytic activity">
    <reaction evidence="8 10">
        <text>D-threo-isocitrate + NADP(+) = 2-oxoglutarate + CO2 + NADPH</text>
        <dbReference type="Rhea" id="RHEA:19629"/>
        <dbReference type="ChEBI" id="CHEBI:15562"/>
        <dbReference type="ChEBI" id="CHEBI:16526"/>
        <dbReference type="ChEBI" id="CHEBI:16810"/>
        <dbReference type="ChEBI" id="CHEBI:57783"/>
        <dbReference type="ChEBI" id="CHEBI:58349"/>
        <dbReference type="EC" id="1.1.1.42"/>
    </reaction>
</comment>
<keyword evidence="3 10" id="KW-0816">Tricarboxylic acid cycle</keyword>
<accession>A0ABW7DHP4</accession>
<evidence type="ECO:0000256" key="2">
    <source>
        <dbReference type="ARBA" id="ARBA00022435"/>
    </source>
</evidence>
<dbReference type="RefSeq" id="WP_394508307.1">
    <property type="nucleotide sequence ID" value="NZ_JBIEIL010000015.1"/>
</dbReference>
<evidence type="ECO:0000256" key="7">
    <source>
        <dbReference type="ARBA" id="ARBA00023002"/>
    </source>
</evidence>
<comment type="cofactor">
    <cofactor evidence="1">
        <name>Mg(2+)</name>
        <dbReference type="ChEBI" id="CHEBI:18420"/>
    </cofactor>
</comment>
<dbReference type="PIRSF" id="PIRSF009407">
    <property type="entry name" value="IDH_monmr"/>
    <property type="match status" value="1"/>
</dbReference>
<evidence type="ECO:0000313" key="12">
    <source>
        <dbReference type="Proteomes" id="UP001605918"/>
    </source>
</evidence>
<gene>
    <name evidence="11" type="ORF">ACGSLL_24730</name>
</gene>
<dbReference type="GO" id="GO:0004450">
    <property type="term" value="F:isocitrate dehydrogenase (NADP+) activity"/>
    <property type="evidence" value="ECO:0007669"/>
    <property type="project" value="UniProtKB-EC"/>
</dbReference>
<sequence length="741" mass="79941">MPTRSKIIYTFTDEAPALATYSLLPIIEAYTASADIAVETRDISLAARILASFPEQLGDKAVADHLAELGELAVTPEANIIKLPNISASVPQLQAAIKELQAQGYNLPDYPETVTSDADKDAKARYDKVKGSAVNPVLREGNSDRRAPLSVKNYARKHPHKMGAWAKDSKSHVAHMSTGDFYGSEKAALIDAADAVKIELIAKDGTATVLKEKTTVQAGEILDCAVMSKNALRAFIAAEIESAKTQGVLLSVHLKATMMKVSDPIMFGQIVAEFYKDALTKHADVLAEIGFNLNNGIGDLYARIKALPAEQQAQIEADMAAVYAVRPALAMVNSDKGITNLHVPSDVIVDASMPAMIRDSGKMWGTDGQLHDTKAVIPDRCYATIYQAVIEDCKANGAFDPTTMGSVPNVGLMAKKAEEYGSHDKTFQIKADGVVRVTDSKGTVLMEQAVEAGDIFRMCQTKDAPIQDWVKLAVNRARASSTPAIFWLDPMRAHDGVVIEKVQAYLKDHDTAGLDIQIMAPVDAMKYTLQRTREGKDTISVTGNVLRDYLTDLFPIMELGTSAKMLSIVPLMNGGGLFETGAGGSAPKHVQQLVEENFLRWDSLGEFLALAASLEHLGVNYNNPKALVLSKTLDQATGQFLDNNKSPSRKVGNIDNRGSHFYLAMYWAQALAAQTEDAALQAQFATLAKTLTENEATIVAELNAVQGKPVDIGGYYHADAELISQAMRPSATFNAAIAALV</sequence>
<comment type="similarity">
    <text evidence="9 10">Belongs to the monomeric-type IDH family.</text>
</comment>
<name>A0ABW7DHP4_9PSED</name>
<organism evidence="11 12">
    <name type="scientific">Pseudomonas retamae</name>
    <dbReference type="NCBI Taxonomy" id="702110"/>
    <lineage>
        <taxon>Bacteria</taxon>
        <taxon>Pseudomonadati</taxon>
        <taxon>Pseudomonadota</taxon>
        <taxon>Gammaproteobacteria</taxon>
        <taxon>Pseudomonadales</taxon>
        <taxon>Pseudomonadaceae</taxon>
        <taxon>Pseudomonas</taxon>
    </lineage>
</organism>
<dbReference type="EMBL" id="JBIEIL010000015">
    <property type="protein sequence ID" value="MFG6207559.1"/>
    <property type="molecule type" value="Genomic_DNA"/>
</dbReference>
<evidence type="ECO:0000256" key="9">
    <source>
        <dbReference type="ARBA" id="ARBA00046318"/>
    </source>
</evidence>
<dbReference type="InterPro" id="IPR004436">
    <property type="entry name" value="Isocitrate_DH_NADP_mono"/>
</dbReference>
<evidence type="ECO:0000256" key="10">
    <source>
        <dbReference type="PIRNR" id="PIRNR009407"/>
    </source>
</evidence>
<dbReference type="EC" id="1.1.1.42" evidence="10"/>
<dbReference type="NCBIfam" id="TIGR00178">
    <property type="entry name" value="monomer_idh"/>
    <property type="match status" value="1"/>
</dbReference>
<proteinExistence type="inferred from homology"/>
<dbReference type="Pfam" id="PF03971">
    <property type="entry name" value="IDH"/>
    <property type="match status" value="1"/>
</dbReference>
<keyword evidence="4" id="KW-0479">Metal-binding</keyword>
<comment type="caution">
    <text evidence="11">The sequence shown here is derived from an EMBL/GenBank/DDBJ whole genome shotgun (WGS) entry which is preliminary data.</text>
</comment>
<keyword evidence="5" id="KW-0460">Magnesium</keyword>
<keyword evidence="7 10" id="KW-0560">Oxidoreductase</keyword>
<evidence type="ECO:0000256" key="5">
    <source>
        <dbReference type="ARBA" id="ARBA00022842"/>
    </source>
</evidence>
<keyword evidence="2 10" id="KW-0329">Glyoxylate bypass</keyword>
<reference evidence="11 12" key="1">
    <citation type="submission" date="2024-10" db="EMBL/GenBank/DDBJ databases">
        <title>Whole genome of Pseudomonas sp Strain RB5.</title>
        <authorList>
            <person name="Selami N."/>
        </authorList>
    </citation>
    <scope>NUCLEOTIDE SEQUENCE [LARGE SCALE GENOMIC DNA]</scope>
    <source>
        <strain evidence="11 12">RB5</strain>
    </source>
</reference>
<dbReference type="Gene3D" id="3.40.718.10">
    <property type="entry name" value="Isopropylmalate Dehydrogenase"/>
    <property type="match status" value="2"/>
</dbReference>
<evidence type="ECO:0000256" key="3">
    <source>
        <dbReference type="ARBA" id="ARBA00022532"/>
    </source>
</evidence>
<evidence type="ECO:0000256" key="1">
    <source>
        <dbReference type="ARBA" id="ARBA00001946"/>
    </source>
</evidence>
<evidence type="ECO:0000256" key="6">
    <source>
        <dbReference type="ARBA" id="ARBA00022857"/>
    </source>
</evidence>
<dbReference type="SUPFAM" id="SSF53659">
    <property type="entry name" value="Isocitrate/Isopropylmalate dehydrogenase-like"/>
    <property type="match status" value="1"/>
</dbReference>
<dbReference type="Proteomes" id="UP001605918">
    <property type="component" value="Unassembled WGS sequence"/>
</dbReference>
<evidence type="ECO:0000256" key="8">
    <source>
        <dbReference type="ARBA" id="ARBA00023554"/>
    </source>
</evidence>
<evidence type="ECO:0000313" key="11">
    <source>
        <dbReference type="EMBL" id="MFG6207559.1"/>
    </source>
</evidence>